<dbReference type="HOGENOM" id="CLU_062260_1_0_1"/>
<dbReference type="OrthoDB" id="3223416at2759"/>
<organism evidence="2 3">
    <name type="scientific">Pestalotiopsis fici (strain W106-1 / CGMCC3.15140)</name>
    <dbReference type="NCBI Taxonomy" id="1229662"/>
    <lineage>
        <taxon>Eukaryota</taxon>
        <taxon>Fungi</taxon>
        <taxon>Dikarya</taxon>
        <taxon>Ascomycota</taxon>
        <taxon>Pezizomycotina</taxon>
        <taxon>Sordariomycetes</taxon>
        <taxon>Xylariomycetidae</taxon>
        <taxon>Amphisphaeriales</taxon>
        <taxon>Sporocadaceae</taxon>
        <taxon>Pestalotiopsis</taxon>
    </lineage>
</organism>
<gene>
    <name evidence="2" type="ORF">PFICI_01445</name>
</gene>
<dbReference type="GeneID" id="19266458"/>
<dbReference type="eggNOG" id="ENOG502S6HE">
    <property type="taxonomic scope" value="Eukaryota"/>
</dbReference>
<dbReference type="Proteomes" id="UP000030651">
    <property type="component" value="Unassembled WGS sequence"/>
</dbReference>
<dbReference type="AlphaFoldDB" id="W3XQ30"/>
<evidence type="ECO:0000313" key="3">
    <source>
        <dbReference type="Proteomes" id="UP000030651"/>
    </source>
</evidence>
<dbReference type="KEGG" id="pfy:PFICI_01445"/>
<proteinExistence type="predicted"/>
<dbReference type="RefSeq" id="XP_007828217.1">
    <property type="nucleotide sequence ID" value="XM_007830026.1"/>
</dbReference>
<dbReference type="InParanoid" id="W3XQ30"/>
<reference evidence="3" key="1">
    <citation type="journal article" date="2015" name="BMC Genomics">
        <title>Genomic and transcriptomic analysis of the endophytic fungus Pestalotiopsis fici reveals its lifestyle and high potential for synthesis of natural products.</title>
        <authorList>
            <person name="Wang X."/>
            <person name="Zhang X."/>
            <person name="Liu L."/>
            <person name="Xiang M."/>
            <person name="Wang W."/>
            <person name="Sun X."/>
            <person name="Che Y."/>
            <person name="Guo L."/>
            <person name="Liu G."/>
            <person name="Guo L."/>
            <person name="Wang C."/>
            <person name="Yin W.B."/>
            <person name="Stadler M."/>
            <person name="Zhang X."/>
            <person name="Liu X."/>
        </authorList>
    </citation>
    <scope>NUCLEOTIDE SEQUENCE [LARGE SCALE GENOMIC DNA]</scope>
    <source>
        <strain evidence="3">W106-1 / CGMCC3.15140</strain>
    </source>
</reference>
<feature type="signal peptide" evidence="1">
    <location>
        <begin position="1"/>
        <end position="18"/>
    </location>
</feature>
<dbReference type="EMBL" id="KI912109">
    <property type="protein sequence ID" value="ETS87617.1"/>
    <property type="molecule type" value="Genomic_DNA"/>
</dbReference>
<feature type="chain" id="PRO_5004834902" description="Cupin type-1 domain-containing protein" evidence="1">
    <location>
        <begin position="19"/>
        <end position="187"/>
    </location>
</feature>
<keyword evidence="1" id="KW-0732">Signal</keyword>
<evidence type="ECO:0000313" key="2">
    <source>
        <dbReference type="EMBL" id="ETS87617.1"/>
    </source>
</evidence>
<protein>
    <recommendedName>
        <fullName evidence="4">Cupin type-1 domain-containing protein</fullName>
    </recommendedName>
</protein>
<keyword evidence="3" id="KW-1185">Reference proteome</keyword>
<sequence length="187" mass="20142">MKILSFDILVVIFSAVLSTAHHEVYLNVTAVTHINGESALQCWQLPGRFRASLEAGAANGSYALLGDKAANAILTVIPAGSDGGFHHAEPQWVYFITGLAHITLPLSSDQAWINGGKYGLVWIGDRANVSRLGHRIFFAEQSVTLSLLSEDDREPTHTVVRQGACLPQDVLGLATLGEKCPDYVACE</sequence>
<dbReference type="OMA" id="GHYTTYP"/>
<accession>W3XQ30</accession>
<evidence type="ECO:0008006" key="4">
    <source>
        <dbReference type="Google" id="ProtNLM"/>
    </source>
</evidence>
<evidence type="ECO:0000256" key="1">
    <source>
        <dbReference type="SAM" id="SignalP"/>
    </source>
</evidence>
<name>W3XQ30_PESFW</name>